<sequence>MFQSRKRESRQVSCDFTFSCCFRGQWHRGAAHWEGNMRNCPNVQVCPLLHRSGCLSVTATAMFESRKQKCQFDFPLFIPCTPWHSPHRRQLPYPRLWEVRSDHFSRLRLWFFHHSWDKFPFPYYGSPIPRKGMQYCTGRGINKWFTGRDRLRGTSPTGATVSGTPTPPNRPPQEPSHCPCRGPHHV</sequence>
<reference evidence="2" key="2">
    <citation type="journal article" date="2010" name="Science">
        <title>The genome of the Western clawed frog Xenopus tropicalis.</title>
        <authorList>
            <person name="Hellsten U."/>
            <person name="Harland R.M."/>
            <person name="Gilchrist M.J."/>
            <person name="Hendrix D."/>
            <person name="Jurka J."/>
            <person name="Kapitonov V."/>
            <person name="Ovcharenko I."/>
            <person name="Putnam N.H."/>
            <person name="Shu S."/>
            <person name="Taher L."/>
            <person name="Blitz I.L."/>
            <person name="Blumberg B."/>
            <person name="Dichmann D.S."/>
            <person name="Dubchak I."/>
            <person name="Amaya E."/>
            <person name="Detter J.C."/>
            <person name="Fletcher R."/>
            <person name="Gerhard D.S."/>
            <person name="Goodstein D."/>
            <person name="Graves T."/>
            <person name="Grigoriev I.V."/>
            <person name="Grimwood J."/>
            <person name="Kawashima T."/>
            <person name="Lindquist E."/>
            <person name="Lucas S.M."/>
            <person name="Mead P.E."/>
            <person name="Mitros T."/>
            <person name="Ogino H."/>
            <person name="Ohta Y."/>
            <person name="Poliakov A.V."/>
            <person name="Pollet N."/>
            <person name="Robert J."/>
            <person name="Salamov A."/>
            <person name="Sater A.K."/>
            <person name="Schmutz J."/>
            <person name="Terry A."/>
            <person name="Vize P.D."/>
            <person name="Warren W.C."/>
            <person name="Wells D."/>
            <person name="Wills A."/>
            <person name="Wilson R.K."/>
            <person name="Zimmerman L.B."/>
            <person name="Zorn A.M."/>
            <person name="Grainger R."/>
            <person name="Grammer T."/>
            <person name="Khokha M.K."/>
            <person name="Richardson P.M."/>
            <person name="Rokhsar D.S."/>
        </authorList>
    </citation>
    <scope>NUCLEOTIDE SEQUENCE [LARGE SCALE GENOMIC DNA]</scope>
    <source>
        <strain evidence="2">Nigerian</strain>
    </source>
</reference>
<evidence type="ECO:0000313" key="2">
    <source>
        <dbReference type="EMBL" id="OCA18274.1"/>
    </source>
</evidence>
<dbReference type="EMBL" id="KV460427">
    <property type="protein sequence ID" value="OCA18274.1"/>
    <property type="molecule type" value="Genomic_DNA"/>
</dbReference>
<gene>
    <name evidence="2" type="ORF">XENTR_v90025845mg</name>
</gene>
<organism evidence="2">
    <name type="scientific">Xenopus tropicalis</name>
    <name type="common">Western clawed frog</name>
    <name type="synonym">Silurana tropicalis</name>
    <dbReference type="NCBI Taxonomy" id="8364"/>
    <lineage>
        <taxon>Eukaryota</taxon>
        <taxon>Metazoa</taxon>
        <taxon>Chordata</taxon>
        <taxon>Craniata</taxon>
        <taxon>Vertebrata</taxon>
        <taxon>Euteleostomi</taxon>
        <taxon>Amphibia</taxon>
        <taxon>Batrachia</taxon>
        <taxon>Anura</taxon>
        <taxon>Pipoidea</taxon>
        <taxon>Pipidae</taxon>
        <taxon>Xenopodinae</taxon>
        <taxon>Xenopus</taxon>
        <taxon>Silurana</taxon>
    </lineage>
</organism>
<reference evidence="2" key="3">
    <citation type="submission" date="2016-05" db="EMBL/GenBank/DDBJ databases">
        <title>WGS assembly of Xenopus tropicalis.</title>
        <authorList>
            <person name="Sessions A."/>
            <person name="Jenkins J."/>
            <person name="Mitros T."/>
            <person name="Lyons J.T."/>
            <person name="Dichmann D.S."/>
            <person name="Robert J."/>
            <person name="Harland R.M."/>
            <person name="Rokhsar D.S."/>
        </authorList>
    </citation>
    <scope>NUCLEOTIDE SEQUENCE</scope>
    <source>
        <strain evidence="2">Nigerian</strain>
    </source>
</reference>
<evidence type="ECO:0000256" key="1">
    <source>
        <dbReference type="SAM" id="MobiDB-lite"/>
    </source>
</evidence>
<dbReference type="AlphaFoldDB" id="A0A1B8Y5P1"/>
<reference evidence="2" key="1">
    <citation type="submission" date="2009-11" db="EMBL/GenBank/DDBJ databases">
        <authorList>
            <consortium name="US DOE Joint Genome Institute (JGI-PGF)"/>
            <person name="Ottilar R."/>
            <person name="Schmutz J."/>
            <person name="Salamov A."/>
            <person name="Cheng J.F."/>
            <person name="Lucas S."/>
            <person name="Pitluck S."/>
            <person name="Gundlach H."/>
            <person name="Guo Y."/>
            <person name="Haberer G."/>
            <person name="Nasrallah J."/>
            <person name="Mayer K.F.X."/>
            <person name="van de Peer Y."/>
            <person name="Weigel D."/>
            <person name="Grigoriev I.V."/>
        </authorList>
    </citation>
    <scope>NUCLEOTIDE SEQUENCE</scope>
    <source>
        <strain evidence="2">Nigerian</strain>
    </source>
</reference>
<protein>
    <submittedName>
        <fullName evidence="2">Uncharacterized protein</fullName>
    </submittedName>
</protein>
<proteinExistence type="predicted"/>
<name>A0A1B8Y5P1_XENTR</name>
<feature type="compositionally biased region" description="Pro residues" evidence="1">
    <location>
        <begin position="165"/>
        <end position="174"/>
    </location>
</feature>
<accession>A0A1B8Y5P1</accession>
<feature type="compositionally biased region" description="Polar residues" evidence="1">
    <location>
        <begin position="154"/>
        <end position="164"/>
    </location>
</feature>
<feature type="region of interest" description="Disordered" evidence="1">
    <location>
        <begin position="147"/>
        <end position="186"/>
    </location>
</feature>